<evidence type="ECO:0000256" key="10">
    <source>
        <dbReference type="ARBA" id="ARBA00023316"/>
    </source>
</evidence>
<dbReference type="InterPro" id="IPR036900">
    <property type="entry name" value="A-D-PHexomutase_C_sf"/>
</dbReference>
<dbReference type="InterPro" id="IPR016066">
    <property type="entry name" value="A-D-PHexomutase_CS"/>
</dbReference>
<evidence type="ECO:0000259" key="21">
    <source>
        <dbReference type="Pfam" id="PF21405"/>
    </source>
</evidence>
<evidence type="ECO:0000256" key="2">
    <source>
        <dbReference type="ARBA" id="ARBA00004865"/>
    </source>
</evidence>
<dbReference type="PANTHER" id="PTHR45955:SF1">
    <property type="entry name" value="PHOSPHOACETYLGLUCOSAMINE MUTASE"/>
    <property type="match status" value="1"/>
</dbReference>
<dbReference type="OrthoDB" id="1928at2759"/>
<comment type="function">
    <text evidence="13 14">Catalyzes the conversion of GlcNAc-6-P into GlcNAc-1-P during the synthesis of uridine diphosphate/UDP-GlcNAc, which is a biosynthetic precursor of chitin and also supplies the amino sugars for N-linked oligosaccharides of glycoproteins.</text>
</comment>
<dbReference type="Gene3D" id="3.40.120.10">
    <property type="entry name" value="Alpha-D-Glucose-1,6-Bisphosphate, subunit A, domain 3"/>
    <property type="match status" value="2"/>
</dbReference>
<dbReference type="FunFam" id="3.30.310.50:FF:000003">
    <property type="entry name" value="Phosphoacetylglucosamine mutase"/>
    <property type="match status" value="1"/>
</dbReference>
<evidence type="ECO:0000259" key="18">
    <source>
        <dbReference type="Pfam" id="PF00408"/>
    </source>
</evidence>
<keyword evidence="23" id="KW-1185">Reference proteome</keyword>
<dbReference type="PIRSF" id="PIRSF016408">
    <property type="entry name" value="PAGM"/>
    <property type="match status" value="1"/>
</dbReference>
<evidence type="ECO:0000259" key="20">
    <source>
        <dbReference type="Pfam" id="PF21404"/>
    </source>
</evidence>
<dbReference type="GeneID" id="30997420"/>
<feature type="binding site" evidence="17">
    <location>
        <position position="283"/>
    </location>
    <ligand>
        <name>Mg(2+)</name>
        <dbReference type="ChEBI" id="CHEBI:18420"/>
    </ligand>
</feature>
<evidence type="ECO:0000256" key="15">
    <source>
        <dbReference type="PIRSR" id="PIRSR016408-1"/>
    </source>
</evidence>
<dbReference type="UniPathway" id="UPA00113">
    <property type="reaction ID" value="UER00530"/>
</dbReference>
<dbReference type="STRING" id="984485.A0A1E4RRM6"/>
<keyword evidence="7 14" id="KW-0460">Magnesium</keyword>
<evidence type="ECO:0000256" key="17">
    <source>
        <dbReference type="PIRSR" id="PIRSR016408-3"/>
    </source>
</evidence>
<name>A0A1E4RRM6_9ASCO</name>
<dbReference type="Pfam" id="PF00408">
    <property type="entry name" value="PGM_PMM_IV"/>
    <property type="match status" value="1"/>
</dbReference>
<dbReference type="EMBL" id="KV454538">
    <property type="protein sequence ID" value="ODV69876.1"/>
    <property type="molecule type" value="Genomic_DNA"/>
</dbReference>
<comment type="pathway">
    <text evidence="2 14">Nucleotide-sugar biosynthesis; UDP-N-acetyl-alpha-D-glucosamine biosynthesis; N-acetyl-alpha-D-glucosamine 1-phosphate from alpha-D-glucosamine 6-phosphate (route I): step 2/2.</text>
</comment>
<dbReference type="RefSeq" id="XP_020078943.1">
    <property type="nucleotide sequence ID" value="XM_020222871.1"/>
</dbReference>
<evidence type="ECO:0000313" key="22">
    <source>
        <dbReference type="EMBL" id="ODV69876.1"/>
    </source>
</evidence>
<dbReference type="InterPro" id="IPR005844">
    <property type="entry name" value="A-D-PHexomutase_a/b/a-I"/>
</dbReference>
<dbReference type="SUPFAM" id="SSF55957">
    <property type="entry name" value="Phosphoglucomutase, C-terminal domain"/>
    <property type="match status" value="1"/>
</dbReference>
<dbReference type="InterPro" id="IPR016055">
    <property type="entry name" value="A-D-PHexomutase_a/b/a-I/II/III"/>
</dbReference>
<feature type="domain" description="Phosphoacetylglucosamine mutase AMG1" evidence="20">
    <location>
        <begin position="302"/>
        <end position="440"/>
    </location>
</feature>
<evidence type="ECO:0000256" key="3">
    <source>
        <dbReference type="ARBA" id="ARBA00010231"/>
    </source>
</evidence>
<dbReference type="InterPro" id="IPR005843">
    <property type="entry name" value="A-D-PHexomutase_C"/>
</dbReference>
<dbReference type="AlphaFoldDB" id="A0A1E4RRM6"/>
<evidence type="ECO:0000256" key="14">
    <source>
        <dbReference type="PIRNR" id="PIRNR016408"/>
    </source>
</evidence>
<dbReference type="InterPro" id="IPR049022">
    <property type="entry name" value="AMG1_III"/>
</dbReference>
<evidence type="ECO:0000256" key="4">
    <source>
        <dbReference type="ARBA" id="ARBA00012731"/>
    </source>
</evidence>
<reference evidence="23" key="1">
    <citation type="submission" date="2016-05" db="EMBL/GenBank/DDBJ databases">
        <title>Comparative genomics of biotechnologically important yeasts.</title>
        <authorList>
            <consortium name="DOE Joint Genome Institute"/>
            <person name="Riley R."/>
            <person name="Haridas S."/>
            <person name="Wolfe K.H."/>
            <person name="Lopes M.R."/>
            <person name="Hittinger C.T."/>
            <person name="Goker M."/>
            <person name="Salamov A."/>
            <person name="Wisecaver J."/>
            <person name="Long T.M."/>
            <person name="Aerts A.L."/>
            <person name="Barry K."/>
            <person name="Choi C."/>
            <person name="Clum A."/>
            <person name="Coughlan A.Y."/>
            <person name="Deshpande S."/>
            <person name="Douglass A.P."/>
            <person name="Hanson S.J."/>
            <person name="Klenk H.-P."/>
            <person name="Labutti K."/>
            <person name="Lapidus A."/>
            <person name="Lindquist E."/>
            <person name="Lipzen A."/>
            <person name="Meier-Kolthoff J.P."/>
            <person name="Ohm R.A."/>
            <person name="Otillar R.P."/>
            <person name="Pangilinan J."/>
            <person name="Peng Y."/>
            <person name="Rokas A."/>
            <person name="Rosa C.A."/>
            <person name="Scheuner C."/>
            <person name="Sibirny A.A."/>
            <person name="Slot J.C."/>
            <person name="Stielow J.B."/>
            <person name="Sun H."/>
            <person name="Kurtzman C.P."/>
            <person name="Blackwell M."/>
            <person name="Grigoriev I.V."/>
            <person name="Jeffries T.W."/>
        </authorList>
    </citation>
    <scope>NUCLEOTIDE SEQUENCE [LARGE SCALE GENOMIC DNA]</scope>
    <source>
        <strain evidence="23">NRRL Y-1933</strain>
    </source>
</reference>
<evidence type="ECO:0000256" key="16">
    <source>
        <dbReference type="PIRSR" id="PIRSR016408-2"/>
    </source>
</evidence>
<dbReference type="GO" id="GO:0005975">
    <property type="term" value="P:carbohydrate metabolic process"/>
    <property type="evidence" value="ECO:0007669"/>
    <property type="project" value="InterPro"/>
</dbReference>
<keyword evidence="10" id="KW-0961">Cell wall biogenesis/degradation</keyword>
<comment type="cofactor">
    <cofactor evidence="14 17">
        <name>Mg(2+)</name>
        <dbReference type="ChEBI" id="CHEBI:18420"/>
    </cofactor>
    <text evidence="14 17">Binds 1 Mg(2+) ion per subunit.</text>
</comment>
<keyword evidence="5" id="KW-0597">Phosphoprotein</keyword>
<dbReference type="PANTHER" id="PTHR45955">
    <property type="entry name" value="PHOSPHOACETYLGLUCOSAMINE MUTASE"/>
    <property type="match status" value="1"/>
</dbReference>
<keyword evidence="9" id="KW-0119">Carbohydrate metabolism</keyword>
<dbReference type="GO" id="GO:0006031">
    <property type="term" value="P:chitin biosynthetic process"/>
    <property type="evidence" value="ECO:0007669"/>
    <property type="project" value="EnsemblFungi"/>
</dbReference>
<feature type="domain" description="Phosphoacetylglucosamine mutase AMG1" evidence="21">
    <location>
        <begin position="183"/>
        <end position="287"/>
    </location>
</feature>
<comment type="catalytic activity">
    <reaction evidence="1 14">
        <text>N-acetyl-alpha-D-glucosamine 1-phosphate = N-acetyl-D-glucosamine 6-phosphate</text>
        <dbReference type="Rhea" id="RHEA:23804"/>
        <dbReference type="ChEBI" id="CHEBI:57513"/>
        <dbReference type="ChEBI" id="CHEBI:57776"/>
        <dbReference type="EC" id="5.4.2.3"/>
    </reaction>
</comment>
<feature type="binding site" evidence="16">
    <location>
        <begin position="378"/>
        <end position="380"/>
    </location>
    <ligand>
        <name>substrate</name>
    </ligand>
</feature>
<dbReference type="PROSITE" id="PS00710">
    <property type="entry name" value="PGM_PMM"/>
    <property type="match status" value="1"/>
</dbReference>
<dbReference type="Pfam" id="PF02878">
    <property type="entry name" value="PGM_PMM_I"/>
    <property type="match status" value="2"/>
</dbReference>
<dbReference type="InterPro" id="IPR016657">
    <property type="entry name" value="PAGM"/>
</dbReference>
<dbReference type="Gene3D" id="3.30.310.50">
    <property type="entry name" value="Alpha-D-phosphohexomutase, C-terminal domain"/>
    <property type="match status" value="1"/>
</dbReference>
<evidence type="ECO:0000256" key="5">
    <source>
        <dbReference type="ARBA" id="ARBA00022553"/>
    </source>
</evidence>
<feature type="domain" description="Alpha-D-phosphohexomutase C-terminal" evidence="18">
    <location>
        <begin position="487"/>
        <end position="532"/>
    </location>
</feature>
<dbReference type="EC" id="5.4.2.3" evidence="4 14"/>
<evidence type="ECO:0000259" key="19">
    <source>
        <dbReference type="Pfam" id="PF02878"/>
    </source>
</evidence>
<dbReference type="FunFam" id="3.40.120.10:FF:000023">
    <property type="entry name" value="Phosphoacetylglucosamine mutase"/>
    <property type="match status" value="1"/>
</dbReference>
<dbReference type="SUPFAM" id="SSF53738">
    <property type="entry name" value="Phosphoglucomutase, first 3 domains"/>
    <property type="match status" value="3"/>
</dbReference>
<protein>
    <recommendedName>
        <fullName evidence="4 14">Phosphoacetylglucosamine mutase</fullName>
        <shortName evidence="14">PAGM</shortName>
        <ecNumber evidence="4 14">5.4.2.3</ecNumber>
    </recommendedName>
    <alternativeName>
        <fullName evidence="12 14">Acetylglucosamine phosphomutase</fullName>
    </alternativeName>
    <alternativeName>
        <fullName evidence="11 14">N-acetylglucosamine-phosphate mutase</fullName>
    </alternativeName>
</protein>
<sequence length="538" mass="59860">MSELEALLTKGLQGHSKPEGVKFTYGTAGFRMNASKLDYVNYTVGILSALRSKFLKGKTVGVMITASHNPPEDNGVKVVDPLGSMLEASWEVHATKLANSSHEEIKLNIEQLVHELGIDLNEKANVIVARDSRESSPALSQATIDGIQSIPNVSFKDYGLNTTPQLHYLTRTSNDSAFGELSEDGYYNKLAEAFKNIYKLSLNEEKIDITIDSANGVGAPKVKDLLSKYLTEEISFHLVNNDYDQPNLLNFDCGADFVKVNQRLPKNVETPVPNKLYASFDGDADRLIHYYQNANGEFRLLDGDKIATLIALFLQQLLKDVDTSKLNLDIAVIQTAYANGSSTKYVEDVLKIPVRCTPTGVKHLHHEAEKYDVGIYFEANGHGTVIFAPSAEEKIFKYQSNDDKESKAIQVLQQFTKLINQTVGDAISDLLTVLIIVHYLKLSPEDWDKAYTDLPNRLAKVIVKDRTVFKTTNAERTLVEPIGLQDKIDELVAQYPSGRSFVRASGTEDAVRVYAEADIKQNTEKLSQEVCELVKQFN</sequence>
<feature type="binding site" evidence="17">
    <location>
        <position position="281"/>
    </location>
    <ligand>
        <name>Mg(2+)</name>
        <dbReference type="ChEBI" id="CHEBI:18420"/>
    </ligand>
</feature>
<dbReference type="Pfam" id="PF21404">
    <property type="entry name" value="AMG1_III"/>
    <property type="match status" value="1"/>
</dbReference>
<dbReference type="GO" id="GO:0006048">
    <property type="term" value="P:UDP-N-acetylglucosamine biosynthetic process"/>
    <property type="evidence" value="ECO:0007669"/>
    <property type="project" value="UniProtKB-UniRule"/>
</dbReference>
<evidence type="ECO:0000256" key="9">
    <source>
        <dbReference type="ARBA" id="ARBA00023277"/>
    </source>
</evidence>
<dbReference type="GO" id="GO:0071555">
    <property type="term" value="P:cell wall organization"/>
    <property type="evidence" value="ECO:0007669"/>
    <property type="project" value="UniProtKB-KW"/>
</dbReference>
<organism evidence="22 23">
    <name type="scientific">Hyphopichia burtonii NRRL Y-1933</name>
    <dbReference type="NCBI Taxonomy" id="984485"/>
    <lineage>
        <taxon>Eukaryota</taxon>
        <taxon>Fungi</taxon>
        <taxon>Dikarya</taxon>
        <taxon>Ascomycota</taxon>
        <taxon>Saccharomycotina</taxon>
        <taxon>Pichiomycetes</taxon>
        <taxon>Debaryomycetaceae</taxon>
        <taxon>Hyphopichia</taxon>
    </lineage>
</organism>
<comment type="similarity">
    <text evidence="3 14">Belongs to the phosphohexose mutase family.</text>
</comment>
<evidence type="ECO:0000256" key="6">
    <source>
        <dbReference type="ARBA" id="ARBA00022723"/>
    </source>
</evidence>
<proteinExistence type="inferred from homology"/>
<keyword evidence="8 14" id="KW-0413">Isomerase</keyword>
<evidence type="ECO:0000256" key="11">
    <source>
        <dbReference type="ARBA" id="ARBA00031926"/>
    </source>
</evidence>
<feature type="domain" description="Alpha-D-phosphohexomutase alpha/beta/alpha" evidence="19">
    <location>
        <begin position="59"/>
        <end position="89"/>
    </location>
</feature>
<dbReference type="GO" id="GO:0004610">
    <property type="term" value="F:phosphoacetylglucosamine mutase activity"/>
    <property type="evidence" value="ECO:0007669"/>
    <property type="project" value="UniProtKB-UniRule"/>
</dbReference>
<dbReference type="CDD" id="cd03086">
    <property type="entry name" value="PGM3"/>
    <property type="match status" value="1"/>
</dbReference>
<evidence type="ECO:0000256" key="13">
    <source>
        <dbReference type="ARBA" id="ARBA00059527"/>
    </source>
</evidence>
<accession>A0A1E4RRM6</accession>
<keyword evidence="6 14" id="KW-0479">Metal-binding</keyword>
<feature type="domain" description="Alpha-D-phosphohexomutase alpha/beta/alpha" evidence="19">
    <location>
        <begin position="109"/>
        <end position="174"/>
    </location>
</feature>
<dbReference type="Pfam" id="PF21405">
    <property type="entry name" value="AMG1_II"/>
    <property type="match status" value="1"/>
</dbReference>
<gene>
    <name evidence="22" type="ORF">HYPBUDRAFT_174969</name>
</gene>
<feature type="active site" description="Phosphoserine intermediate" evidence="15">
    <location>
        <position position="67"/>
    </location>
</feature>
<evidence type="ECO:0000313" key="23">
    <source>
        <dbReference type="Proteomes" id="UP000095085"/>
    </source>
</evidence>
<feature type="binding site" evidence="16">
    <location>
        <position position="512"/>
    </location>
    <ligand>
        <name>substrate</name>
    </ligand>
</feature>
<evidence type="ECO:0000256" key="7">
    <source>
        <dbReference type="ARBA" id="ARBA00022842"/>
    </source>
</evidence>
<dbReference type="InterPro" id="IPR049023">
    <property type="entry name" value="AMG1_II"/>
</dbReference>
<dbReference type="GO" id="GO:0000287">
    <property type="term" value="F:magnesium ion binding"/>
    <property type="evidence" value="ECO:0007669"/>
    <property type="project" value="InterPro"/>
</dbReference>
<feature type="binding site" evidence="17">
    <location>
        <position position="285"/>
    </location>
    <ligand>
        <name>Mg(2+)</name>
        <dbReference type="ChEBI" id="CHEBI:18420"/>
    </ligand>
</feature>
<evidence type="ECO:0000256" key="8">
    <source>
        <dbReference type="ARBA" id="ARBA00023235"/>
    </source>
</evidence>
<dbReference type="Proteomes" id="UP000095085">
    <property type="component" value="Unassembled WGS sequence"/>
</dbReference>
<feature type="binding site" description="via phosphate group" evidence="17">
    <location>
        <position position="67"/>
    </location>
    <ligand>
        <name>Mg(2+)</name>
        <dbReference type="ChEBI" id="CHEBI:18420"/>
    </ligand>
</feature>
<evidence type="ECO:0000256" key="12">
    <source>
        <dbReference type="ARBA" id="ARBA00032065"/>
    </source>
</evidence>
<dbReference type="FunFam" id="3.40.120.10:FF:000013">
    <property type="entry name" value="Phosphoacetylglucosamine mutase"/>
    <property type="match status" value="1"/>
</dbReference>
<evidence type="ECO:0000256" key="1">
    <source>
        <dbReference type="ARBA" id="ARBA00000558"/>
    </source>
</evidence>
<feature type="binding site" evidence="16">
    <location>
        <begin position="503"/>
        <end position="507"/>
    </location>
    <ligand>
        <name>substrate</name>
    </ligand>
</feature>